<keyword evidence="3" id="KW-1185">Reference proteome</keyword>
<dbReference type="RefSeq" id="WP_256619111.1">
    <property type="nucleotide sequence ID" value="NZ_JANIBC010000004.1"/>
</dbReference>
<organism evidence="2 3">
    <name type="scientific">Parvularcula maris</name>
    <dbReference type="NCBI Taxonomy" id="2965077"/>
    <lineage>
        <taxon>Bacteria</taxon>
        <taxon>Pseudomonadati</taxon>
        <taxon>Pseudomonadota</taxon>
        <taxon>Alphaproteobacteria</taxon>
        <taxon>Parvularculales</taxon>
        <taxon>Parvularculaceae</taxon>
        <taxon>Parvularcula</taxon>
    </lineage>
</organism>
<reference evidence="2" key="1">
    <citation type="submission" date="2022-07" db="EMBL/GenBank/DDBJ databases">
        <title>Parvularcula maris sp. nov., an algicidal bacterium isolated from seawater.</title>
        <authorList>
            <person name="Li F."/>
        </authorList>
    </citation>
    <scope>NUCLEOTIDE SEQUENCE</scope>
    <source>
        <strain evidence="2">BGMRC 0090</strain>
    </source>
</reference>
<feature type="chain" id="PRO_5040905047" evidence="1">
    <location>
        <begin position="22"/>
        <end position="362"/>
    </location>
</feature>
<comment type="caution">
    <text evidence="2">The sequence shown here is derived from an EMBL/GenBank/DDBJ whole genome shotgun (WGS) entry which is preliminary data.</text>
</comment>
<dbReference type="Proteomes" id="UP001142610">
    <property type="component" value="Unassembled WGS sequence"/>
</dbReference>
<gene>
    <name evidence="2" type="ORF">NOG11_07540</name>
</gene>
<accession>A0A9X2L8W3</accession>
<keyword evidence="1" id="KW-0732">Signal</keyword>
<name>A0A9X2L8W3_9PROT</name>
<sequence length="362" mass="41166">MAKRVVLFLLLTLAWSQDARAEVTLRAGYHAPADLFSLMDQTSLWWPGFNEPEYREAWEERFGWSDEDQRQAEAYADYRRRTYSDPAQGNRKERLAKDGIFTARSSVSRQADPLAEHFLGAQTIEEALSTLETIMGADDAHMLRGFYRHFQPHWRQLLEESKAFAKDAARLDAVLNSPGTPPYLERLAAFYRVDETLEFNALYVWWPPIDRTSADISGRTFFIRSHPTAHSGESWAEIAMHEAVHYLSAHQPSQQKVALTKRFLDRCPAKLIRPYDLLEEPLAVAWGNAAFAKYGLGQPLGAADSWYGRPLPSVMGRLLWLHVDELYETDATITDGLIDAAAAHCRELLELRGDLRPTEAGQ</sequence>
<dbReference type="AlphaFoldDB" id="A0A9X2L8W3"/>
<proteinExistence type="predicted"/>
<feature type="signal peptide" evidence="1">
    <location>
        <begin position="1"/>
        <end position="21"/>
    </location>
</feature>
<protein>
    <submittedName>
        <fullName evidence="2">Uncharacterized protein</fullName>
    </submittedName>
</protein>
<evidence type="ECO:0000313" key="3">
    <source>
        <dbReference type="Proteomes" id="UP001142610"/>
    </source>
</evidence>
<evidence type="ECO:0000256" key="1">
    <source>
        <dbReference type="SAM" id="SignalP"/>
    </source>
</evidence>
<dbReference type="EMBL" id="JANIBC010000004">
    <property type="protein sequence ID" value="MCQ8185243.1"/>
    <property type="molecule type" value="Genomic_DNA"/>
</dbReference>
<evidence type="ECO:0000313" key="2">
    <source>
        <dbReference type="EMBL" id="MCQ8185243.1"/>
    </source>
</evidence>